<evidence type="ECO:0000313" key="1">
    <source>
        <dbReference type="EMBL" id="TFK93963.1"/>
    </source>
</evidence>
<dbReference type="Proteomes" id="UP000308197">
    <property type="component" value="Unassembled WGS sequence"/>
</dbReference>
<organism evidence="1 2">
    <name type="scientific">Polyporus arcularius HHB13444</name>
    <dbReference type="NCBI Taxonomy" id="1314778"/>
    <lineage>
        <taxon>Eukaryota</taxon>
        <taxon>Fungi</taxon>
        <taxon>Dikarya</taxon>
        <taxon>Basidiomycota</taxon>
        <taxon>Agaricomycotina</taxon>
        <taxon>Agaricomycetes</taxon>
        <taxon>Polyporales</taxon>
        <taxon>Polyporaceae</taxon>
        <taxon>Polyporus</taxon>
    </lineage>
</organism>
<dbReference type="InParanoid" id="A0A5C3Q6C3"/>
<dbReference type="AlphaFoldDB" id="A0A5C3Q6C3"/>
<protein>
    <submittedName>
        <fullName evidence="1">Uncharacterized protein</fullName>
    </submittedName>
</protein>
<dbReference type="EMBL" id="ML210974">
    <property type="protein sequence ID" value="TFK93963.1"/>
    <property type="molecule type" value="Genomic_DNA"/>
</dbReference>
<accession>A0A5C3Q6C3</accession>
<reference evidence="1 2" key="1">
    <citation type="journal article" date="2019" name="Nat. Ecol. Evol.">
        <title>Megaphylogeny resolves global patterns of mushroom evolution.</title>
        <authorList>
            <person name="Varga T."/>
            <person name="Krizsan K."/>
            <person name="Foldi C."/>
            <person name="Dima B."/>
            <person name="Sanchez-Garcia M."/>
            <person name="Sanchez-Ramirez S."/>
            <person name="Szollosi G.J."/>
            <person name="Szarkandi J.G."/>
            <person name="Papp V."/>
            <person name="Albert L."/>
            <person name="Andreopoulos W."/>
            <person name="Angelini C."/>
            <person name="Antonin V."/>
            <person name="Barry K.W."/>
            <person name="Bougher N.L."/>
            <person name="Buchanan P."/>
            <person name="Buyck B."/>
            <person name="Bense V."/>
            <person name="Catcheside P."/>
            <person name="Chovatia M."/>
            <person name="Cooper J."/>
            <person name="Damon W."/>
            <person name="Desjardin D."/>
            <person name="Finy P."/>
            <person name="Geml J."/>
            <person name="Haridas S."/>
            <person name="Hughes K."/>
            <person name="Justo A."/>
            <person name="Karasinski D."/>
            <person name="Kautmanova I."/>
            <person name="Kiss B."/>
            <person name="Kocsube S."/>
            <person name="Kotiranta H."/>
            <person name="LaButti K.M."/>
            <person name="Lechner B.E."/>
            <person name="Liimatainen K."/>
            <person name="Lipzen A."/>
            <person name="Lukacs Z."/>
            <person name="Mihaltcheva S."/>
            <person name="Morgado L.N."/>
            <person name="Niskanen T."/>
            <person name="Noordeloos M.E."/>
            <person name="Ohm R.A."/>
            <person name="Ortiz-Santana B."/>
            <person name="Ovrebo C."/>
            <person name="Racz N."/>
            <person name="Riley R."/>
            <person name="Savchenko A."/>
            <person name="Shiryaev A."/>
            <person name="Soop K."/>
            <person name="Spirin V."/>
            <person name="Szebenyi C."/>
            <person name="Tomsovsky M."/>
            <person name="Tulloss R.E."/>
            <person name="Uehling J."/>
            <person name="Grigoriev I.V."/>
            <person name="Vagvolgyi C."/>
            <person name="Papp T."/>
            <person name="Martin F.M."/>
            <person name="Miettinen O."/>
            <person name="Hibbett D.S."/>
            <person name="Nagy L.G."/>
        </authorList>
    </citation>
    <scope>NUCLEOTIDE SEQUENCE [LARGE SCALE GENOMIC DNA]</scope>
    <source>
        <strain evidence="1 2">HHB13444</strain>
    </source>
</reference>
<evidence type="ECO:0000313" key="2">
    <source>
        <dbReference type="Proteomes" id="UP000308197"/>
    </source>
</evidence>
<name>A0A5C3Q6C3_9APHY</name>
<keyword evidence="2" id="KW-1185">Reference proteome</keyword>
<proteinExistence type="predicted"/>
<gene>
    <name evidence="1" type="ORF">K466DRAFT_35287</name>
</gene>
<sequence>MTSLTDRLPLCIVPLPPRVPEGVSVPVRSIPSDRLQHVLDDVTSTPSAKRSTAALRGRVLVLTRRPAHSPPFRALDDVHTPATRVARPFDFWPHTVRLYIPRGPANG</sequence>